<dbReference type="EMBL" id="PDUU01000008">
    <property type="protein sequence ID" value="PHN97328.1"/>
    <property type="molecule type" value="Genomic_DNA"/>
</dbReference>
<name>A0A2G1BTJ1_9FLAO</name>
<gene>
    <name evidence="2" type="ORF">CSC81_09605</name>
    <name evidence="1" type="ORF">Q8W23_09295</name>
</gene>
<reference evidence="2 3" key="1">
    <citation type="journal article" date="2016" name="Nat. Commun.">
        <title>Microbial interactions lead to rapid micro-scale successions on model marine particles.</title>
        <authorList>
            <person name="Datta M.S."/>
            <person name="Sliwerska E."/>
            <person name="Gore J."/>
            <person name="Polz M.F."/>
            <person name="Cordero O.X."/>
        </authorList>
    </citation>
    <scope>NUCLEOTIDE SEQUENCE [LARGE SCALE GENOMIC DNA]</scope>
    <source>
        <strain evidence="2 3">4G03</strain>
    </source>
</reference>
<dbReference type="PANTHER" id="PTHR39335:SF1">
    <property type="entry name" value="BLL4220 PROTEIN"/>
    <property type="match status" value="1"/>
</dbReference>
<dbReference type="Proteomes" id="UP000222163">
    <property type="component" value="Unassembled WGS sequence"/>
</dbReference>
<organism evidence="2 3">
    <name type="scientific">Tenacibaculum discolor</name>
    <dbReference type="NCBI Taxonomy" id="361581"/>
    <lineage>
        <taxon>Bacteria</taxon>
        <taxon>Pseudomonadati</taxon>
        <taxon>Bacteroidota</taxon>
        <taxon>Flavobacteriia</taxon>
        <taxon>Flavobacteriales</taxon>
        <taxon>Flavobacteriaceae</taxon>
        <taxon>Tenacibaculum</taxon>
    </lineage>
</organism>
<dbReference type="EMBL" id="JAUYVU010000006">
    <property type="protein sequence ID" value="MDP2541664.1"/>
    <property type="molecule type" value="Genomic_DNA"/>
</dbReference>
<dbReference type="GO" id="GO:0043448">
    <property type="term" value="P:alkane catabolic process"/>
    <property type="evidence" value="ECO:0007669"/>
    <property type="project" value="TreeGrafter"/>
</dbReference>
<dbReference type="Proteomes" id="UP001242342">
    <property type="component" value="Unassembled WGS sequence"/>
</dbReference>
<dbReference type="AlphaFoldDB" id="A0A2G1BTJ1"/>
<reference evidence="1 4" key="3">
    <citation type="submission" date="2023-07" db="EMBL/GenBank/DDBJ databases">
        <title>Genome content predicts the carbon catabolic preferences of heterotrophic bacteria.</title>
        <authorList>
            <person name="Gralka M."/>
        </authorList>
    </citation>
    <scope>NUCLEOTIDE SEQUENCE [LARGE SCALE GENOMIC DNA]</scope>
    <source>
        <strain evidence="1 4">4G03</strain>
    </source>
</reference>
<evidence type="ECO:0008006" key="5">
    <source>
        <dbReference type="Google" id="ProtNLM"/>
    </source>
</evidence>
<dbReference type="InterPro" id="IPR005297">
    <property type="entry name" value="Lipoprotein_repeat"/>
</dbReference>
<comment type="caution">
    <text evidence="2">The sequence shown here is derived from an EMBL/GenBank/DDBJ whole genome shotgun (WGS) entry which is preliminary data.</text>
</comment>
<dbReference type="Pfam" id="PF03640">
    <property type="entry name" value="Lipoprotein_15"/>
    <property type="match status" value="3"/>
</dbReference>
<proteinExistence type="predicted"/>
<evidence type="ECO:0000313" key="4">
    <source>
        <dbReference type="Proteomes" id="UP001242342"/>
    </source>
</evidence>
<dbReference type="PANTHER" id="PTHR39335">
    <property type="entry name" value="BLL4220 PROTEIN"/>
    <property type="match status" value="1"/>
</dbReference>
<evidence type="ECO:0000313" key="1">
    <source>
        <dbReference type="EMBL" id="MDP2541664.1"/>
    </source>
</evidence>
<evidence type="ECO:0000313" key="2">
    <source>
        <dbReference type="EMBL" id="PHN97328.1"/>
    </source>
</evidence>
<sequence length="287" mass="31823">MKKTFLLLVVTISLIYSCSSDDSNPEVDIPDDNPTTEKNVLLSEDTTHGKYLTDASGMTLYFFSNDSKMTSECIEGCLDAWPVFYESNLELDNGLELNDFGTITRKDGAKQTTYKGWPLYYYVGDNSKGDINGDGVNQVWYVAKPDYSVMYVNAQLVGNNGVNYIIDNQGDIVEGEGKTLYLTDSEGNTLYAYAPDKNDTNTYTSEDFSNDGAWPIFYNDLKAVPSVLKSSDFNVITVHGKKDQITFKGWPLYYFGSDNSKGDNKGVSVPNPGVWPVLNNATEVAPE</sequence>
<evidence type="ECO:0000313" key="3">
    <source>
        <dbReference type="Proteomes" id="UP000222163"/>
    </source>
</evidence>
<accession>A0A2G1BTJ1</accession>
<reference evidence="2" key="2">
    <citation type="submission" date="2017-10" db="EMBL/GenBank/DDBJ databases">
        <authorList>
            <person name="Enke T.N."/>
            <person name="Cordero O.X."/>
        </authorList>
    </citation>
    <scope>NUCLEOTIDE SEQUENCE</scope>
    <source>
        <strain evidence="2">4G03</strain>
    </source>
</reference>
<dbReference type="RefSeq" id="WP_099215542.1">
    <property type="nucleotide sequence ID" value="NZ_JAUYVU010000006.1"/>
</dbReference>
<dbReference type="PROSITE" id="PS51257">
    <property type="entry name" value="PROKAR_LIPOPROTEIN"/>
    <property type="match status" value="1"/>
</dbReference>
<keyword evidence="4" id="KW-1185">Reference proteome</keyword>
<protein>
    <recommendedName>
        <fullName evidence="5">Lipoprotein</fullName>
    </recommendedName>
</protein>